<feature type="region of interest" description="Disordered" evidence="1">
    <location>
        <begin position="56"/>
        <end position="131"/>
    </location>
</feature>
<feature type="compositionally biased region" description="Polar residues" evidence="1">
    <location>
        <begin position="24"/>
        <end position="40"/>
    </location>
</feature>
<dbReference type="RefSeq" id="WP_092105602.1">
    <property type="nucleotide sequence ID" value="NZ_LT629739.1"/>
</dbReference>
<reference evidence="3" key="1">
    <citation type="submission" date="2016-10" db="EMBL/GenBank/DDBJ databases">
        <authorList>
            <person name="Varghese N."/>
            <person name="Submissions S."/>
        </authorList>
    </citation>
    <scope>NUCLEOTIDE SEQUENCE [LARGE SCALE GENOMIC DNA]</scope>
    <source>
        <strain evidence="3">DSM 22082</strain>
    </source>
</reference>
<dbReference type="OrthoDB" id="4803588at2"/>
<keyword evidence="4" id="KW-1185">Reference proteome</keyword>
<evidence type="ECO:0008006" key="5">
    <source>
        <dbReference type="Google" id="ProtNLM"/>
    </source>
</evidence>
<dbReference type="AlphaFoldDB" id="A0A1H1SX83"/>
<keyword evidence="2" id="KW-0472">Membrane</keyword>
<feature type="region of interest" description="Disordered" evidence="1">
    <location>
        <begin position="169"/>
        <end position="194"/>
    </location>
</feature>
<evidence type="ECO:0000313" key="3">
    <source>
        <dbReference type="EMBL" id="SDS52647.1"/>
    </source>
</evidence>
<evidence type="ECO:0000313" key="4">
    <source>
        <dbReference type="Proteomes" id="UP000199700"/>
    </source>
</evidence>
<feature type="region of interest" description="Disordered" evidence="1">
    <location>
        <begin position="1"/>
        <end position="42"/>
    </location>
</feature>
<dbReference type="Proteomes" id="UP000199700">
    <property type="component" value="Chromosome"/>
</dbReference>
<protein>
    <recommendedName>
        <fullName evidence="5">Protein kinase</fullName>
    </recommendedName>
</protein>
<feature type="compositionally biased region" description="Polar residues" evidence="1">
    <location>
        <begin position="177"/>
        <end position="194"/>
    </location>
</feature>
<keyword evidence="2" id="KW-1133">Transmembrane helix</keyword>
<accession>A0A1H1SX83</accession>
<sequence length="316" mass="34035">MSDVPPRPRIRPATSHDWQKDQSVRASLTPSQGQGSNQSAADFDDSTYYEYLEKHTGDVPVSRSRSRNVFAPANATPFRGQPQHSHPETAPTGPRSQTNDSFSPSTQTDDGSGGPASGQIPLAPTPAPRRGNGAKITVVIIGIVMILGLLAFFGVRWLAPSTGTVPVDFGGEDGGSASPSPGESLVQPGTSPQEALSTYTKQGTAKADELEGQWVTQVSAKDVGLEAEGKTWTAQDIVDEFETNRVKYPGAILIHSSDWDSYKDDNYWVTIIDTPYSDPEPALDQCRSWGLDRNNCIAKRLVRDGSPTDNSAYLDN</sequence>
<feature type="compositionally biased region" description="Polar residues" evidence="1">
    <location>
        <begin position="94"/>
        <end position="110"/>
    </location>
</feature>
<evidence type="ECO:0000256" key="1">
    <source>
        <dbReference type="SAM" id="MobiDB-lite"/>
    </source>
</evidence>
<evidence type="ECO:0000256" key="2">
    <source>
        <dbReference type="SAM" id="Phobius"/>
    </source>
</evidence>
<feature type="transmembrane region" description="Helical" evidence="2">
    <location>
        <begin position="136"/>
        <end position="159"/>
    </location>
</feature>
<name>A0A1H1SX83_BRESA</name>
<organism evidence="3 4">
    <name type="scientific">Brevibacterium sandarakinum</name>
    <dbReference type="NCBI Taxonomy" id="629680"/>
    <lineage>
        <taxon>Bacteria</taxon>
        <taxon>Bacillati</taxon>
        <taxon>Actinomycetota</taxon>
        <taxon>Actinomycetes</taxon>
        <taxon>Micrococcales</taxon>
        <taxon>Brevibacteriaceae</taxon>
        <taxon>Brevibacterium</taxon>
    </lineage>
</organism>
<proteinExistence type="predicted"/>
<dbReference type="EMBL" id="LT629739">
    <property type="protein sequence ID" value="SDS52647.1"/>
    <property type="molecule type" value="Genomic_DNA"/>
</dbReference>
<gene>
    <name evidence="3" type="ORF">SAMN04489751_2216</name>
</gene>
<keyword evidence="2" id="KW-0812">Transmembrane</keyword>